<feature type="region of interest" description="Disordered" evidence="1">
    <location>
        <begin position="203"/>
        <end position="247"/>
    </location>
</feature>
<sequence length="247" mass="28480">MTHGLHRFYSGRGIYQVVMHFLREGYRVNAYVPIWRKYSKNTVYEHKLLQLLYQHGFVTYTPSMAYDDRFILEEAKNKRGYIVSNDKFRDAPQEYINTIQRCIRFRFQGNHFKVLPNPCQAVDHIDAQVVYEKTAWSIHTHSTKVDDNEDTDATIVYDKTTWSMATPSTEIHQDPQILASSKVYSHGKAIVQDERLTLAKAKPKQELQPALSGDLRAEHQTSSQDCESVHNVGTSRPTSSAQQAQEV</sequence>
<dbReference type="PANTHER" id="PTHR12876">
    <property type="entry name" value="N4BP1-RELATED"/>
    <property type="match status" value="1"/>
</dbReference>
<dbReference type="InterPro" id="IPR051101">
    <property type="entry name" value="ZC3H12/N4BP1_RNase_Reg"/>
</dbReference>
<dbReference type="GO" id="GO:0003729">
    <property type="term" value="F:mRNA binding"/>
    <property type="evidence" value="ECO:0007669"/>
    <property type="project" value="TreeGrafter"/>
</dbReference>
<dbReference type="Pfam" id="PF11977">
    <property type="entry name" value="RNase_Zc3h12a"/>
    <property type="match status" value="1"/>
</dbReference>
<dbReference type="PANTHER" id="PTHR12876:SF35">
    <property type="entry name" value="LD08718P-RELATED"/>
    <property type="match status" value="1"/>
</dbReference>
<feature type="domain" description="RNase NYN" evidence="2">
    <location>
        <begin position="1"/>
        <end position="116"/>
    </location>
</feature>
<evidence type="ECO:0000313" key="4">
    <source>
        <dbReference type="Proteomes" id="UP000823561"/>
    </source>
</evidence>
<evidence type="ECO:0000259" key="2">
    <source>
        <dbReference type="Pfam" id="PF11977"/>
    </source>
</evidence>
<dbReference type="Proteomes" id="UP000823561">
    <property type="component" value="Chromosome 15"/>
</dbReference>
<proteinExistence type="predicted"/>
<gene>
    <name evidence="3" type="ORF">AALO_G00204240</name>
</gene>
<dbReference type="GO" id="GO:0005634">
    <property type="term" value="C:nucleus"/>
    <property type="evidence" value="ECO:0007669"/>
    <property type="project" value="TreeGrafter"/>
</dbReference>
<evidence type="ECO:0000256" key="1">
    <source>
        <dbReference type="SAM" id="MobiDB-lite"/>
    </source>
</evidence>
<name>A0AAV6G468_9TELE</name>
<dbReference type="Gene3D" id="3.40.50.11980">
    <property type="match status" value="1"/>
</dbReference>
<keyword evidence="4" id="KW-1185">Reference proteome</keyword>
<dbReference type="AlphaFoldDB" id="A0AAV6G468"/>
<dbReference type="GO" id="GO:0036464">
    <property type="term" value="C:cytoplasmic ribonucleoprotein granule"/>
    <property type="evidence" value="ECO:0007669"/>
    <property type="project" value="TreeGrafter"/>
</dbReference>
<reference evidence="3" key="1">
    <citation type="submission" date="2020-10" db="EMBL/GenBank/DDBJ databases">
        <title>Chromosome-scale genome assembly of the Allis shad, Alosa alosa.</title>
        <authorList>
            <person name="Margot Z."/>
            <person name="Christophe K."/>
            <person name="Cabau C."/>
            <person name="Louis A."/>
            <person name="Berthelot C."/>
            <person name="Parey E."/>
            <person name="Roest Crollius H."/>
            <person name="Montfort J."/>
            <person name="Robinson-Rechavi M."/>
            <person name="Bucao C."/>
            <person name="Bouchez O."/>
            <person name="Gislard M."/>
            <person name="Lluch J."/>
            <person name="Milhes M."/>
            <person name="Lampietro C."/>
            <person name="Lopez Roques C."/>
            <person name="Donnadieu C."/>
            <person name="Braasch I."/>
            <person name="Desvignes T."/>
            <person name="Postlethwait J."/>
            <person name="Bobe J."/>
            <person name="Guiguen Y."/>
        </authorList>
    </citation>
    <scope>NUCLEOTIDE SEQUENCE</scope>
    <source>
        <strain evidence="3">M-15738</strain>
        <tissue evidence="3">Blood</tissue>
    </source>
</reference>
<evidence type="ECO:0000313" key="3">
    <source>
        <dbReference type="EMBL" id="KAG5269635.1"/>
    </source>
</evidence>
<dbReference type="GO" id="GO:0004521">
    <property type="term" value="F:RNA endonuclease activity"/>
    <property type="evidence" value="ECO:0007669"/>
    <property type="project" value="TreeGrafter"/>
</dbReference>
<feature type="compositionally biased region" description="Polar residues" evidence="1">
    <location>
        <begin position="220"/>
        <end position="247"/>
    </location>
</feature>
<dbReference type="InterPro" id="IPR021869">
    <property type="entry name" value="RNase_Zc3h12_NYN"/>
</dbReference>
<comment type="caution">
    <text evidence="3">The sequence shown here is derived from an EMBL/GenBank/DDBJ whole genome shotgun (WGS) entry which is preliminary data.</text>
</comment>
<organism evidence="3 4">
    <name type="scientific">Alosa alosa</name>
    <name type="common">allis shad</name>
    <dbReference type="NCBI Taxonomy" id="278164"/>
    <lineage>
        <taxon>Eukaryota</taxon>
        <taxon>Metazoa</taxon>
        <taxon>Chordata</taxon>
        <taxon>Craniata</taxon>
        <taxon>Vertebrata</taxon>
        <taxon>Euteleostomi</taxon>
        <taxon>Actinopterygii</taxon>
        <taxon>Neopterygii</taxon>
        <taxon>Teleostei</taxon>
        <taxon>Clupei</taxon>
        <taxon>Clupeiformes</taxon>
        <taxon>Clupeoidei</taxon>
        <taxon>Clupeidae</taxon>
        <taxon>Alosa</taxon>
    </lineage>
</organism>
<dbReference type="EMBL" id="JADWDJ010000015">
    <property type="protein sequence ID" value="KAG5269635.1"/>
    <property type="molecule type" value="Genomic_DNA"/>
</dbReference>
<accession>A0AAV6G468</accession>
<protein>
    <recommendedName>
        <fullName evidence="2">RNase NYN domain-containing protein</fullName>
    </recommendedName>
</protein>